<evidence type="ECO:0000256" key="2">
    <source>
        <dbReference type="ARBA" id="ARBA00022490"/>
    </source>
</evidence>
<name>A0A4W3GGM7_CALMI</name>
<dbReference type="InterPro" id="IPR050836">
    <property type="entry name" value="SDS22/Internalin_LRR"/>
</dbReference>
<reference evidence="12" key="2">
    <citation type="journal article" date="2007" name="PLoS Biol.">
        <title>Survey sequencing and comparative analysis of the elephant shark (Callorhinchus milii) genome.</title>
        <authorList>
            <person name="Venkatesh B."/>
            <person name="Kirkness E.F."/>
            <person name="Loh Y.H."/>
            <person name="Halpern A.L."/>
            <person name="Lee A.P."/>
            <person name="Johnson J."/>
            <person name="Dandona N."/>
            <person name="Viswanathan L.D."/>
            <person name="Tay A."/>
            <person name="Venter J.C."/>
            <person name="Strausberg R.L."/>
            <person name="Brenner S."/>
        </authorList>
    </citation>
    <scope>NUCLEOTIDE SEQUENCE [LARGE SCALE GENOMIC DNA]</scope>
</reference>
<dbReference type="PROSITE" id="PS51450">
    <property type="entry name" value="LRR"/>
    <property type="match status" value="4"/>
</dbReference>
<evidence type="ECO:0000313" key="11">
    <source>
        <dbReference type="Ensembl" id="ENSCMIP00000002102.1"/>
    </source>
</evidence>
<organism evidence="11 12">
    <name type="scientific">Callorhinchus milii</name>
    <name type="common">Ghost shark</name>
    <dbReference type="NCBI Taxonomy" id="7868"/>
    <lineage>
        <taxon>Eukaryota</taxon>
        <taxon>Metazoa</taxon>
        <taxon>Chordata</taxon>
        <taxon>Craniata</taxon>
        <taxon>Vertebrata</taxon>
        <taxon>Chondrichthyes</taxon>
        <taxon>Holocephali</taxon>
        <taxon>Chimaeriformes</taxon>
        <taxon>Callorhinchidae</taxon>
        <taxon>Callorhinchus</taxon>
    </lineage>
</organism>
<evidence type="ECO:0000256" key="8">
    <source>
        <dbReference type="ARBA" id="ARBA00023212"/>
    </source>
</evidence>
<keyword evidence="6" id="KW-0175">Coiled coil</keyword>
<comment type="subcellular location">
    <subcellularLocation>
        <location evidence="1">Cytoplasm</location>
        <location evidence="1">Cytoskeleton</location>
        <location evidence="1">Flagellum axoneme</location>
    </subcellularLocation>
</comment>
<keyword evidence="2" id="KW-0963">Cytoplasm</keyword>
<evidence type="ECO:0000256" key="4">
    <source>
        <dbReference type="ARBA" id="ARBA00022737"/>
    </source>
</evidence>
<dbReference type="PANTHER" id="PTHR46652">
    <property type="entry name" value="LEUCINE-RICH REPEAT AND IQ DOMAIN-CONTAINING PROTEIN 1-RELATED"/>
    <property type="match status" value="1"/>
</dbReference>
<reference evidence="12" key="1">
    <citation type="journal article" date="2006" name="Science">
        <title>Ancient noncoding elements conserved in the human genome.</title>
        <authorList>
            <person name="Venkatesh B."/>
            <person name="Kirkness E.F."/>
            <person name="Loh Y.H."/>
            <person name="Halpern A.L."/>
            <person name="Lee A.P."/>
            <person name="Johnson J."/>
            <person name="Dandona N."/>
            <person name="Viswanathan L.D."/>
            <person name="Tay A."/>
            <person name="Venter J.C."/>
            <person name="Strausberg R.L."/>
            <person name="Brenner S."/>
        </authorList>
    </citation>
    <scope>NUCLEOTIDE SEQUENCE [LARGE SCALE GENOMIC DNA]</scope>
</reference>
<sequence length="349" mass="39271">MQGLLLCYYLFNVGVDMGVSGGVNVGGRVDVYNLSCASLLQLIVTKPLTEDLVGDCISLLCKIGNGLAHAYVKLNAKERGLTDISILSTFIHLRYVDISINYLKDISPLSNLTHLLWIHGDDNLLSSAQLSDLPYLQVASFAHNRIKDTEGIGHPLLESLNLIGNEIHTISGLDGNKLNKLHTLELRGNRLERTAGLYIPSLRKLYLASNGLTNISGLERLENLQTLHLRDNLLEHLDSFTGGMKSLQYLNLRGNIIADVSEVNNLQNLPSLRALVLAENPCAEDDHYRLDTLIILRKLERLDKNEFSEEERMEADDVVRDRLEEEQEKEVLERSAMIPKHKFYFEVMK</sequence>
<evidence type="ECO:0000256" key="10">
    <source>
        <dbReference type="ARBA" id="ARBA00071477"/>
    </source>
</evidence>
<reference evidence="11" key="4">
    <citation type="submission" date="2025-08" db="UniProtKB">
        <authorList>
            <consortium name="Ensembl"/>
        </authorList>
    </citation>
    <scope>IDENTIFICATION</scope>
</reference>
<evidence type="ECO:0000256" key="9">
    <source>
        <dbReference type="ARBA" id="ARBA00023273"/>
    </source>
</evidence>
<evidence type="ECO:0000313" key="12">
    <source>
        <dbReference type="Proteomes" id="UP000314986"/>
    </source>
</evidence>
<accession>A0A4W3GGM7</accession>
<protein>
    <recommendedName>
        <fullName evidence="10">Leucine-rich repeat-containing protein 23</fullName>
    </recommendedName>
</protein>
<evidence type="ECO:0000256" key="3">
    <source>
        <dbReference type="ARBA" id="ARBA00022614"/>
    </source>
</evidence>
<dbReference type="STRING" id="7868.ENSCMIP00000002102"/>
<dbReference type="SMART" id="SM00365">
    <property type="entry name" value="LRR_SD22"/>
    <property type="match status" value="5"/>
</dbReference>
<dbReference type="InterPro" id="IPR001611">
    <property type="entry name" value="Leu-rich_rpt"/>
</dbReference>
<dbReference type="PANTHER" id="PTHR46652:SF8">
    <property type="entry name" value="LEUCINE RICH REPEAT CONTAINING 23"/>
    <property type="match status" value="1"/>
</dbReference>
<evidence type="ECO:0000256" key="1">
    <source>
        <dbReference type="ARBA" id="ARBA00004611"/>
    </source>
</evidence>
<dbReference type="InterPro" id="IPR032675">
    <property type="entry name" value="LRR_dom_sf"/>
</dbReference>
<keyword evidence="5" id="KW-0282">Flagellum</keyword>
<keyword evidence="4" id="KW-0677">Repeat</keyword>
<dbReference type="SUPFAM" id="SSF52058">
    <property type="entry name" value="L domain-like"/>
    <property type="match status" value="1"/>
</dbReference>
<dbReference type="Ensembl" id="ENSCMIT00000002181.1">
    <property type="protein sequence ID" value="ENSCMIP00000002102.1"/>
    <property type="gene ID" value="ENSCMIG00000001272.1"/>
</dbReference>
<keyword evidence="7" id="KW-0969">Cilium</keyword>
<proteinExistence type="predicted"/>
<dbReference type="Proteomes" id="UP000314986">
    <property type="component" value="Unassembled WGS sequence"/>
</dbReference>
<evidence type="ECO:0000256" key="6">
    <source>
        <dbReference type="ARBA" id="ARBA00023054"/>
    </source>
</evidence>
<dbReference type="InParanoid" id="A0A4W3GGM7"/>
<keyword evidence="12" id="KW-1185">Reference proteome</keyword>
<keyword evidence="3" id="KW-0433">Leucine-rich repeat</keyword>
<dbReference type="OMA" id="NPCTDES"/>
<keyword evidence="8" id="KW-0206">Cytoskeleton</keyword>
<evidence type="ECO:0000256" key="7">
    <source>
        <dbReference type="ARBA" id="ARBA00023069"/>
    </source>
</evidence>
<evidence type="ECO:0000256" key="5">
    <source>
        <dbReference type="ARBA" id="ARBA00022846"/>
    </source>
</evidence>
<dbReference type="FunFam" id="3.80.10.10:FF:001051">
    <property type="entry name" value="Leucine-rich repeat-containing 23"/>
    <property type="match status" value="1"/>
</dbReference>
<reference evidence="11" key="5">
    <citation type="submission" date="2025-09" db="UniProtKB">
        <authorList>
            <consortium name="Ensembl"/>
        </authorList>
    </citation>
    <scope>IDENTIFICATION</scope>
</reference>
<dbReference type="AlphaFoldDB" id="A0A4W3GGM7"/>
<reference evidence="12" key="3">
    <citation type="journal article" date="2014" name="Nature">
        <title>Elephant shark genome provides unique insights into gnathostome evolution.</title>
        <authorList>
            <consortium name="International Elephant Shark Genome Sequencing Consortium"/>
            <person name="Venkatesh B."/>
            <person name="Lee A.P."/>
            <person name="Ravi V."/>
            <person name="Maurya A.K."/>
            <person name="Lian M.M."/>
            <person name="Swann J.B."/>
            <person name="Ohta Y."/>
            <person name="Flajnik M.F."/>
            <person name="Sutoh Y."/>
            <person name="Kasahara M."/>
            <person name="Hoon S."/>
            <person name="Gangu V."/>
            <person name="Roy S.W."/>
            <person name="Irimia M."/>
            <person name="Korzh V."/>
            <person name="Kondrychyn I."/>
            <person name="Lim Z.W."/>
            <person name="Tay B.H."/>
            <person name="Tohari S."/>
            <person name="Kong K.W."/>
            <person name="Ho S."/>
            <person name="Lorente-Galdos B."/>
            <person name="Quilez J."/>
            <person name="Marques-Bonet T."/>
            <person name="Raney B.J."/>
            <person name="Ingham P.W."/>
            <person name="Tay A."/>
            <person name="Hillier L.W."/>
            <person name="Minx P."/>
            <person name="Boehm T."/>
            <person name="Wilson R.K."/>
            <person name="Brenner S."/>
            <person name="Warren W.C."/>
        </authorList>
    </citation>
    <scope>NUCLEOTIDE SEQUENCE [LARGE SCALE GENOMIC DNA]</scope>
</reference>
<keyword evidence="9" id="KW-0966">Cell projection</keyword>
<dbReference type="GeneTree" id="ENSGT00940000159748"/>
<dbReference type="Pfam" id="PF14580">
    <property type="entry name" value="LRR_9"/>
    <property type="match status" value="1"/>
</dbReference>
<dbReference type="Gene3D" id="3.80.10.10">
    <property type="entry name" value="Ribonuclease Inhibitor"/>
    <property type="match status" value="2"/>
</dbReference>